<sequence length="71" mass="7861">MKERERAKERPDTDFRRGSEGGKDAAGGMSRESWGRAPLIILMQGVNVLSLRCSRTQHFLATRVTLVTGTA</sequence>
<accession>A0A5B7END4</accession>
<organism evidence="2 3">
    <name type="scientific">Portunus trituberculatus</name>
    <name type="common">Swimming crab</name>
    <name type="synonym">Neptunus trituberculatus</name>
    <dbReference type="NCBI Taxonomy" id="210409"/>
    <lineage>
        <taxon>Eukaryota</taxon>
        <taxon>Metazoa</taxon>
        <taxon>Ecdysozoa</taxon>
        <taxon>Arthropoda</taxon>
        <taxon>Crustacea</taxon>
        <taxon>Multicrustacea</taxon>
        <taxon>Malacostraca</taxon>
        <taxon>Eumalacostraca</taxon>
        <taxon>Eucarida</taxon>
        <taxon>Decapoda</taxon>
        <taxon>Pleocyemata</taxon>
        <taxon>Brachyura</taxon>
        <taxon>Eubrachyura</taxon>
        <taxon>Portunoidea</taxon>
        <taxon>Portunidae</taxon>
        <taxon>Portuninae</taxon>
        <taxon>Portunus</taxon>
    </lineage>
</organism>
<dbReference type="AlphaFoldDB" id="A0A5B7END4"/>
<feature type="compositionally biased region" description="Basic and acidic residues" evidence="1">
    <location>
        <begin position="1"/>
        <end position="23"/>
    </location>
</feature>
<protein>
    <submittedName>
        <fullName evidence="2">Uncharacterized protein</fullName>
    </submittedName>
</protein>
<evidence type="ECO:0000256" key="1">
    <source>
        <dbReference type="SAM" id="MobiDB-lite"/>
    </source>
</evidence>
<proteinExistence type="predicted"/>
<comment type="caution">
    <text evidence="2">The sequence shown here is derived from an EMBL/GenBank/DDBJ whole genome shotgun (WGS) entry which is preliminary data.</text>
</comment>
<dbReference type="Proteomes" id="UP000324222">
    <property type="component" value="Unassembled WGS sequence"/>
</dbReference>
<evidence type="ECO:0000313" key="2">
    <source>
        <dbReference type="EMBL" id="MPC34838.1"/>
    </source>
</evidence>
<feature type="region of interest" description="Disordered" evidence="1">
    <location>
        <begin position="1"/>
        <end position="30"/>
    </location>
</feature>
<evidence type="ECO:0000313" key="3">
    <source>
        <dbReference type="Proteomes" id="UP000324222"/>
    </source>
</evidence>
<gene>
    <name evidence="2" type="ORF">E2C01_028241</name>
</gene>
<name>A0A5B7END4_PORTR</name>
<dbReference type="EMBL" id="VSRR010003142">
    <property type="protein sequence ID" value="MPC34838.1"/>
    <property type="molecule type" value="Genomic_DNA"/>
</dbReference>
<keyword evidence="3" id="KW-1185">Reference proteome</keyword>
<reference evidence="2 3" key="1">
    <citation type="submission" date="2019-05" db="EMBL/GenBank/DDBJ databases">
        <title>Another draft genome of Portunus trituberculatus and its Hox gene families provides insights of decapod evolution.</title>
        <authorList>
            <person name="Jeong J.-H."/>
            <person name="Song I."/>
            <person name="Kim S."/>
            <person name="Choi T."/>
            <person name="Kim D."/>
            <person name="Ryu S."/>
            <person name="Kim W."/>
        </authorList>
    </citation>
    <scope>NUCLEOTIDE SEQUENCE [LARGE SCALE GENOMIC DNA]</scope>
    <source>
        <tissue evidence="2">Muscle</tissue>
    </source>
</reference>